<name>A0A165D3F1_EXIGL</name>
<feature type="region of interest" description="Disordered" evidence="1">
    <location>
        <begin position="400"/>
        <end position="426"/>
    </location>
</feature>
<dbReference type="AlphaFoldDB" id="A0A165D3F1"/>
<organism evidence="2 3">
    <name type="scientific">Exidia glandulosa HHB12029</name>
    <dbReference type="NCBI Taxonomy" id="1314781"/>
    <lineage>
        <taxon>Eukaryota</taxon>
        <taxon>Fungi</taxon>
        <taxon>Dikarya</taxon>
        <taxon>Basidiomycota</taxon>
        <taxon>Agaricomycotina</taxon>
        <taxon>Agaricomycetes</taxon>
        <taxon>Auriculariales</taxon>
        <taxon>Exidiaceae</taxon>
        <taxon>Exidia</taxon>
    </lineage>
</organism>
<feature type="region of interest" description="Disordered" evidence="1">
    <location>
        <begin position="273"/>
        <end position="303"/>
    </location>
</feature>
<evidence type="ECO:0000313" key="2">
    <source>
        <dbReference type="EMBL" id="KZV83695.1"/>
    </source>
</evidence>
<reference evidence="2 3" key="1">
    <citation type="journal article" date="2016" name="Mol. Biol. Evol.">
        <title>Comparative Genomics of Early-Diverging Mushroom-Forming Fungi Provides Insights into the Origins of Lignocellulose Decay Capabilities.</title>
        <authorList>
            <person name="Nagy L.G."/>
            <person name="Riley R."/>
            <person name="Tritt A."/>
            <person name="Adam C."/>
            <person name="Daum C."/>
            <person name="Floudas D."/>
            <person name="Sun H."/>
            <person name="Yadav J.S."/>
            <person name="Pangilinan J."/>
            <person name="Larsson K.H."/>
            <person name="Matsuura K."/>
            <person name="Barry K."/>
            <person name="Labutti K."/>
            <person name="Kuo R."/>
            <person name="Ohm R.A."/>
            <person name="Bhattacharya S.S."/>
            <person name="Shirouzu T."/>
            <person name="Yoshinaga Y."/>
            <person name="Martin F.M."/>
            <person name="Grigoriev I.V."/>
            <person name="Hibbett D.S."/>
        </authorList>
    </citation>
    <scope>NUCLEOTIDE SEQUENCE [LARGE SCALE GENOMIC DNA]</scope>
    <source>
        <strain evidence="2 3">HHB12029</strain>
    </source>
</reference>
<dbReference type="EMBL" id="KV426258">
    <property type="protein sequence ID" value="KZV83695.1"/>
    <property type="molecule type" value="Genomic_DNA"/>
</dbReference>
<feature type="region of interest" description="Disordered" evidence="1">
    <location>
        <begin position="564"/>
        <end position="633"/>
    </location>
</feature>
<proteinExistence type="predicted"/>
<feature type="region of interest" description="Disordered" evidence="1">
    <location>
        <begin position="679"/>
        <end position="712"/>
    </location>
</feature>
<feature type="compositionally biased region" description="Low complexity" evidence="1">
    <location>
        <begin position="693"/>
        <end position="709"/>
    </location>
</feature>
<sequence length="729" mass="77380">MLHYGMQHAAVHEPVNAGGGGQDGSLSQLDAPDEHDYAHWLQLSSPQTPVQPQVQGDQQSFVQDAYSAQQAAYYSSQQAQQPPATPVQVDQVYDGQSGFGYYIYDEQHQVQPPQQPQEPNGGAQYAYYNDAGDEHEAQPDQQQQHILDSPPSSAYPSQDAYALFATQFSTPEPQIQMAMYSSSPIERQPQQVPPPQPPSRLHPRVYPPSSNPLRPSRLRQVSNYEDDIQDMPAVSDQAAVSFDDRLAASSVLVPQPSESLAFALASPIKMSTDSSSSLLQHDSTSPVQARADPGPFNDTPAAAGPDNMSLLQSDSLYAALFSSADVAPIVTTRDEVPVDVEPSWTAESELLGAPAVHSAPALPTFSRDSALAGAVMDEFEFREVDVPQVVLVNADETDADADADAEGETDSGSPLPPLDLSGSNSISSNALTSSTLADEDWFTSPQAEHLKLVEQPKQEDELAMMLGDVIVESALDTPAVPSDAASDQAAALTAALSSFLDSAAAASASDTLSTTPPPSVERPKDELDPAAALLALAGPAPRTPQNTLPPSAPSSVSVPLITVVAPKRGGPGGKRKRGSATSSPARSRLSSPMPSPLSTPTHPRRRFFPQSPIAFHLGPTDDSDPRHRMRHGTRGNKLVGIDAEHQLDDKDKDHDLFVIRGGVFDHVPNGARIKVAAQRTGSRARGSENAGLRSATTSRAGSATGTSPAPGAFLHLRSGSLRLTDLTFI</sequence>
<feature type="compositionally biased region" description="Pro residues" evidence="1">
    <location>
        <begin position="191"/>
        <end position="210"/>
    </location>
</feature>
<feature type="compositionally biased region" description="Acidic residues" evidence="1">
    <location>
        <begin position="400"/>
        <end position="409"/>
    </location>
</feature>
<gene>
    <name evidence="2" type="ORF">EXIGLDRAFT_306386</name>
</gene>
<dbReference type="Proteomes" id="UP000077266">
    <property type="component" value="Unassembled WGS sequence"/>
</dbReference>
<feature type="region of interest" description="Disordered" evidence="1">
    <location>
        <begin position="184"/>
        <end position="217"/>
    </location>
</feature>
<protein>
    <submittedName>
        <fullName evidence="2">Uncharacterized protein</fullName>
    </submittedName>
</protein>
<feature type="compositionally biased region" description="Low complexity" evidence="1">
    <location>
        <begin position="273"/>
        <end position="285"/>
    </location>
</feature>
<feature type="compositionally biased region" description="Polar residues" evidence="1">
    <location>
        <begin position="139"/>
        <end position="156"/>
    </location>
</feature>
<feature type="compositionally biased region" description="Low complexity" evidence="1">
    <location>
        <begin position="579"/>
        <end position="600"/>
    </location>
</feature>
<evidence type="ECO:0000256" key="1">
    <source>
        <dbReference type="SAM" id="MobiDB-lite"/>
    </source>
</evidence>
<feature type="region of interest" description="Disordered" evidence="1">
    <location>
        <begin position="134"/>
        <end position="157"/>
    </location>
</feature>
<dbReference type="InParanoid" id="A0A165D3F1"/>
<accession>A0A165D3F1</accession>
<evidence type="ECO:0000313" key="3">
    <source>
        <dbReference type="Proteomes" id="UP000077266"/>
    </source>
</evidence>
<keyword evidence="3" id="KW-1185">Reference proteome</keyword>